<name>A0A9P6NEU3_9BASI</name>
<feature type="compositionally biased region" description="Polar residues" evidence="1">
    <location>
        <begin position="200"/>
        <end position="219"/>
    </location>
</feature>
<protein>
    <submittedName>
        <fullName evidence="2">Uncharacterized protein</fullName>
    </submittedName>
</protein>
<organism evidence="2 3">
    <name type="scientific">Cronartium quercuum f. sp. fusiforme G11</name>
    <dbReference type="NCBI Taxonomy" id="708437"/>
    <lineage>
        <taxon>Eukaryota</taxon>
        <taxon>Fungi</taxon>
        <taxon>Dikarya</taxon>
        <taxon>Basidiomycota</taxon>
        <taxon>Pucciniomycotina</taxon>
        <taxon>Pucciniomycetes</taxon>
        <taxon>Pucciniales</taxon>
        <taxon>Coleosporiaceae</taxon>
        <taxon>Cronartium</taxon>
    </lineage>
</organism>
<dbReference type="AlphaFoldDB" id="A0A9P6NEU3"/>
<accession>A0A9P6NEU3</accession>
<feature type="region of interest" description="Disordered" evidence="1">
    <location>
        <begin position="200"/>
        <end position="244"/>
    </location>
</feature>
<evidence type="ECO:0000256" key="1">
    <source>
        <dbReference type="SAM" id="MobiDB-lite"/>
    </source>
</evidence>
<comment type="caution">
    <text evidence="2">The sequence shown here is derived from an EMBL/GenBank/DDBJ whole genome shotgun (WGS) entry which is preliminary data.</text>
</comment>
<evidence type="ECO:0000313" key="2">
    <source>
        <dbReference type="EMBL" id="KAG0142922.1"/>
    </source>
</evidence>
<evidence type="ECO:0000313" key="3">
    <source>
        <dbReference type="Proteomes" id="UP000886653"/>
    </source>
</evidence>
<feature type="compositionally biased region" description="Polar residues" evidence="1">
    <location>
        <begin position="106"/>
        <end position="122"/>
    </location>
</feature>
<feature type="region of interest" description="Disordered" evidence="1">
    <location>
        <begin position="100"/>
        <end position="151"/>
    </location>
</feature>
<keyword evidence="3" id="KW-1185">Reference proteome</keyword>
<reference evidence="2" key="1">
    <citation type="submission" date="2013-11" db="EMBL/GenBank/DDBJ databases">
        <title>Genome sequence of the fusiform rust pathogen reveals effectors for host alternation and coevolution with pine.</title>
        <authorList>
            <consortium name="DOE Joint Genome Institute"/>
            <person name="Smith K."/>
            <person name="Pendleton A."/>
            <person name="Kubisiak T."/>
            <person name="Anderson C."/>
            <person name="Salamov A."/>
            <person name="Aerts A."/>
            <person name="Riley R."/>
            <person name="Clum A."/>
            <person name="Lindquist E."/>
            <person name="Ence D."/>
            <person name="Campbell M."/>
            <person name="Kronenberg Z."/>
            <person name="Feau N."/>
            <person name="Dhillon B."/>
            <person name="Hamelin R."/>
            <person name="Burleigh J."/>
            <person name="Smith J."/>
            <person name="Yandell M."/>
            <person name="Nelson C."/>
            <person name="Grigoriev I."/>
            <person name="Davis J."/>
        </authorList>
    </citation>
    <scope>NUCLEOTIDE SEQUENCE</scope>
    <source>
        <strain evidence="2">G11</strain>
    </source>
</reference>
<dbReference type="Proteomes" id="UP000886653">
    <property type="component" value="Unassembled WGS sequence"/>
</dbReference>
<proteinExistence type="predicted"/>
<dbReference type="EMBL" id="MU167333">
    <property type="protein sequence ID" value="KAG0142922.1"/>
    <property type="molecule type" value="Genomic_DNA"/>
</dbReference>
<gene>
    <name evidence="2" type="ORF">CROQUDRAFT_135259</name>
</gene>
<sequence length="244" mass="26701">MIYIVSNTDVLVSKGGDPRYQTHDILHYTAKVVDTVNPKDLHRQLLKHSKRSKGVYPVEVDMSEDPLASAELSLDGINAAMQKFRLAETLNDQQRNENQAIGVGEESSNLAEDNRPASTTQHYRARNSDSGSEFEAVGSPSKKRKVEGGQDVHHNFEGTQIVPTIHDMPVSGNQLARRSEVSDNTHHSYAMDIQKMPLTSLSPQSSKASSGVTSVTKSAPKTRRWTGDGLLATAGSHLNKGLKE</sequence>